<name>A0AAD3XYV0_NEPGR</name>
<sequence>MPFPLTKFFTKNCPNVEVILDSEHSSNSFPLTDQDQNKAHVLVPVSPLQGLNNSFPAALVIAHNGYAVTTNTGEHTLLAPDDFVQPDTNLENKKIEAPVLFRGLAPLLHPVNNPEMKILPESSPGQFGQS</sequence>
<gene>
    <name evidence="1" type="ORF">Nepgr_024685</name>
</gene>
<proteinExistence type="predicted"/>
<dbReference type="Proteomes" id="UP001279734">
    <property type="component" value="Unassembled WGS sequence"/>
</dbReference>
<reference evidence="1" key="1">
    <citation type="submission" date="2023-05" db="EMBL/GenBank/DDBJ databases">
        <title>Nepenthes gracilis genome sequencing.</title>
        <authorList>
            <person name="Fukushima K."/>
        </authorList>
    </citation>
    <scope>NUCLEOTIDE SEQUENCE</scope>
    <source>
        <strain evidence="1">SING2019-196</strain>
    </source>
</reference>
<dbReference type="EMBL" id="BSYO01000025">
    <property type="protein sequence ID" value="GMH22842.1"/>
    <property type="molecule type" value="Genomic_DNA"/>
</dbReference>
<organism evidence="1 2">
    <name type="scientific">Nepenthes gracilis</name>
    <name type="common">Slender pitcher plant</name>
    <dbReference type="NCBI Taxonomy" id="150966"/>
    <lineage>
        <taxon>Eukaryota</taxon>
        <taxon>Viridiplantae</taxon>
        <taxon>Streptophyta</taxon>
        <taxon>Embryophyta</taxon>
        <taxon>Tracheophyta</taxon>
        <taxon>Spermatophyta</taxon>
        <taxon>Magnoliopsida</taxon>
        <taxon>eudicotyledons</taxon>
        <taxon>Gunneridae</taxon>
        <taxon>Pentapetalae</taxon>
        <taxon>Caryophyllales</taxon>
        <taxon>Nepenthaceae</taxon>
        <taxon>Nepenthes</taxon>
    </lineage>
</organism>
<accession>A0AAD3XYV0</accession>
<keyword evidence="2" id="KW-1185">Reference proteome</keyword>
<evidence type="ECO:0000313" key="2">
    <source>
        <dbReference type="Proteomes" id="UP001279734"/>
    </source>
</evidence>
<protein>
    <submittedName>
        <fullName evidence="1">Uncharacterized protein</fullName>
    </submittedName>
</protein>
<comment type="caution">
    <text evidence="1">The sequence shown here is derived from an EMBL/GenBank/DDBJ whole genome shotgun (WGS) entry which is preliminary data.</text>
</comment>
<dbReference type="AlphaFoldDB" id="A0AAD3XYV0"/>
<evidence type="ECO:0000313" key="1">
    <source>
        <dbReference type="EMBL" id="GMH22842.1"/>
    </source>
</evidence>